<gene>
    <name evidence="20" type="primary">ND4</name>
</gene>
<dbReference type="EC" id="7.1.1.2" evidence="4 17"/>
<evidence type="ECO:0000256" key="14">
    <source>
        <dbReference type="ARBA" id="ARBA00023128"/>
    </source>
</evidence>
<keyword evidence="8 17" id="KW-0812">Transmembrane</keyword>
<evidence type="ECO:0000259" key="19">
    <source>
        <dbReference type="Pfam" id="PF01059"/>
    </source>
</evidence>
<accession>A0A8E5JZK9</accession>
<keyword evidence="6 17" id="KW-0813">Transport</keyword>
<feature type="transmembrane region" description="Helical" evidence="17">
    <location>
        <begin position="330"/>
        <end position="348"/>
    </location>
</feature>
<feature type="domain" description="NADH:ubiquinone oxidoreductase chain 4 N-terminal" evidence="19">
    <location>
        <begin position="5"/>
        <end position="93"/>
    </location>
</feature>
<dbReference type="PANTHER" id="PTHR43507">
    <property type="entry name" value="NADH-UBIQUINONE OXIDOREDUCTASE CHAIN 4"/>
    <property type="match status" value="1"/>
</dbReference>
<evidence type="ECO:0000256" key="1">
    <source>
        <dbReference type="ARBA" id="ARBA00003257"/>
    </source>
</evidence>
<feature type="domain" description="NADH:quinone oxidoreductase/Mrp antiporter transmembrane" evidence="18">
    <location>
        <begin position="95"/>
        <end position="373"/>
    </location>
</feature>
<name>A0A8E5JZK9_9NEOP</name>
<comment type="function">
    <text evidence="17">Core subunit of the mitochondrial membrane respiratory chain NADH dehydrogenase (Complex I) which catalyzes electron transfer from NADH through the respiratory chain, using ubiquinone as an electron acceptor. Essential for the catalytic activity and assembly of complex I.</text>
</comment>
<dbReference type="AlphaFoldDB" id="A0A8E5JZK9"/>
<evidence type="ECO:0000256" key="10">
    <source>
        <dbReference type="ARBA" id="ARBA00022982"/>
    </source>
</evidence>
<dbReference type="InterPro" id="IPR003918">
    <property type="entry name" value="NADH_UbQ_OxRdtase"/>
</dbReference>
<keyword evidence="9" id="KW-1278">Translocase</keyword>
<dbReference type="GO" id="GO:0031966">
    <property type="term" value="C:mitochondrial membrane"/>
    <property type="evidence" value="ECO:0007669"/>
    <property type="project" value="UniProtKB-SubCell"/>
</dbReference>
<dbReference type="PANTHER" id="PTHR43507:SF20">
    <property type="entry name" value="NADH-UBIQUINONE OXIDOREDUCTASE CHAIN 4"/>
    <property type="match status" value="1"/>
</dbReference>
<feature type="transmembrane region" description="Helical" evidence="17">
    <location>
        <begin position="47"/>
        <end position="66"/>
    </location>
</feature>
<dbReference type="CTD" id="4538"/>
<evidence type="ECO:0000256" key="5">
    <source>
        <dbReference type="ARBA" id="ARBA00021006"/>
    </source>
</evidence>
<evidence type="ECO:0000256" key="3">
    <source>
        <dbReference type="ARBA" id="ARBA00009025"/>
    </source>
</evidence>
<sequence length="432" mass="50649">MLFLYMNLIFKNYWKLSINFIFMSYILMFLPLNSFMSNLSMNLGMDILSYMMIFLTIFVFSLSILASKNFFKKKMLLFLMFFLLKIIFFIFSLTNFILFYVFFELSLIPMMIIILGWGMKVERLQAGIYFLFYTMFSSLPLLFCLIINSYYISSSFIFLTFSNLKLNIFFIFFLCFGFLVKLPIFMFHLWLPKAHVEAPVMGSMILAAVLLKLGGYGIMRMMNFLCENMYKMCSFFISFSIWGGLLISFSCLNQMDLKMIVAFSSISHMSLLIGGLFSGMMLGLYGSFLMMISHGITSSGLFFLVNVFYERTKSRSLIKNKGMINIAPNLSMCSFLMISASMGTPPTINLLSEIFLFYSIMFWFTLFFFVMFMMLLISICYSMYMYAYSQQGKLFSGMYFFKKISLMEYFIILTHWIPSNILILKSEMIFFM</sequence>
<evidence type="ECO:0000313" key="20">
    <source>
        <dbReference type="EMBL" id="QVD42822.1"/>
    </source>
</evidence>
<evidence type="ECO:0000256" key="8">
    <source>
        <dbReference type="ARBA" id="ARBA00022692"/>
    </source>
</evidence>
<geneLocation type="mitochondrion" evidence="20"/>
<feature type="transmembrane region" description="Helical" evidence="17">
    <location>
        <begin position="360"/>
        <end position="386"/>
    </location>
</feature>
<dbReference type="InterPro" id="IPR000260">
    <property type="entry name" value="NADH4_N"/>
</dbReference>
<feature type="transmembrane region" description="Helical" evidence="17">
    <location>
        <begin position="12"/>
        <end position="32"/>
    </location>
</feature>
<reference evidence="20" key="2">
    <citation type="submission" date="2022-12" db="EMBL/GenBank/DDBJ databases">
        <title>The complete mitochondrial genome of Bactrothrips quadrituberculatus(Thysanoptera: Phlaeothripidae).</title>
        <authorList>
            <person name="Dang L."/>
        </authorList>
    </citation>
    <scope>NUCLEOTIDE SEQUENCE</scope>
</reference>
<keyword evidence="15 17" id="KW-0472">Membrane</keyword>
<evidence type="ECO:0000256" key="17">
    <source>
        <dbReference type="RuleBase" id="RU003297"/>
    </source>
</evidence>
<reference evidence="20" key="1">
    <citation type="submission" date="2020-11" db="EMBL/GenBank/DDBJ databases">
        <authorList>
            <person name="Plumb M."/>
            <person name="Garfin J."/>
            <person name="Lorentz A."/>
            <person name="Wang X."/>
        </authorList>
    </citation>
    <scope>NUCLEOTIDE SEQUENCE</scope>
</reference>
<dbReference type="EMBL" id="MW233591">
    <property type="protein sequence ID" value="QVD42822.1"/>
    <property type="molecule type" value="Genomic_DNA"/>
</dbReference>
<proteinExistence type="inferred from homology"/>
<dbReference type="PRINTS" id="PR01437">
    <property type="entry name" value="NUOXDRDTASE4"/>
</dbReference>
<dbReference type="GO" id="GO:0003954">
    <property type="term" value="F:NADH dehydrogenase activity"/>
    <property type="evidence" value="ECO:0007669"/>
    <property type="project" value="TreeGrafter"/>
</dbReference>
<dbReference type="GO" id="GO:0048039">
    <property type="term" value="F:ubiquinone binding"/>
    <property type="evidence" value="ECO:0007669"/>
    <property type="project" value="TreeGrafter"/>
</dbReference>
<comment type="similarity">
    <text evidence="3 17">Belongs to the complex I subunit 4 family.</text>
</comment>
<feature type="transmembrane region" description="Helical" evidence="17">
    <location>
        <begin position="198"/>
        <end position="217"/>
    </location>
</feature>
<keyword evidence="11 17" id="KW-1133">Transmembrane helix</keyword>
<organism evidence="20">
    <name type="scientific">Bactrothrips quadrituberculatus</name>
    <dbReference type="NCBI Taxonomy" id="1246465"/>
    <lineage>
        <taxon>Eukaryota</taxon>
        <taxon>Metazoa</taxon>
        <taxon>Ecdysozoa</taxon>
        <taxon>Arthropoda</taxon>
        <taxon>Hexapoda</taxon>
        <taxon>Insecta</taxon>
        <taxon>Pterygota</taxon>
        <taxon>Neoptera</taxon>
        <taxon>Paraneoptera</taxon>
        <taxon>Thysanoptera</taxon>
        <taxon>Tubulifera</taxon>
        <taxon>Phlaeothripoidea</taxon>
        <taxon>Phlaeothripidae</taxon>
        <taxon>Idolothripinae</taxon>
        <taxon>Bactrothrips</taxon>
    </lineage>
</organism>
<evidence type="ECO:0000259" key="18">
    <source>
        <dbReference type="Pfam" id="PF00361"/>
    </source>
</evidence>
<dbReference type="RefSeq" id="YP_010181252.1">
    <property type="nucleotide sequence ID" value="NC_058251.1"/>
</dbReference>
<evidence type="ECO:0000256" key="9">
    <source>
        <dbReference type="ARBA" id="ARBA00022967"/>
    </source>
</evidence>
<comment type="subcellular location">
    <subcellularLocation>
        <location evidence="2 17">Mitochondrion membrane</location>
        <topology evidence="2 17">Multi-pass membrane protein</topology>
    </subcellularLocation>
</comment>
<evidence type="ECO:0000256" key="15">
    <source>
        <dbReference type="ARBA" id="ARBA00023136"/>
    </source>
</evidence>
<evidence type="ECO:0000256" key="11">
    <source>
        <dbReference type="ARBA" id="ARBA00022989"/>
    </source>
</evidence>
<feature type="transmembrane region" description="Helical" evidence="17">
    <location>
        <begin position="75"/>
        <end position="91"/>
    </location>
</feature>
<keyword evidence="14 17" id="KW-0496">Mitochondrion</keyword>
<evidence type="ECO:0000256" key="16">
    <source>
        <dbReference type="ARBA" id="ARBA00049551"/>
    </source>
</evidence>
<evidence type="ECO:0000256" key="6">
    <source>
        <dbReference type="ARBA" id="ARBA00022448"/>
    </source>
</evidence>
<feature type="transmembrane region" description="Helical" evidence="17">
    <location>
        <begin position="168"/>
        <end position="191"/>
    </location>
</feature>
<evidence type="ECO:0000256" key="12">
    <source>
        <dbReference type="ARBA" id="ARBA00023027"/>
    </source>
</evidence>
<feature type="transmembrane region" description="Helical" evidence="17">
    <location>
        <begin position="97"/>
        <end position="118"/>
    </location>
</feature>
<feature type="transmembrane region" description="Helical" evidence="17">
    <location>
        <begin position="259"/>
        <end position="282"/>
    </location>
</feature>
<feature type="transmembrane region" description="Helical" evidence="17">
    <location>
        <begin position="406"/>
        <end position="424"/>
    </location>
</feature>
<comment type="function">
    <text evidence="1">Core subunit of the mitochondrial membrane respiratory chain NADH dehydrogenase (Complex I) that is believed to belong to the minimal assembly required for catalysis. Complex I functions in the transfer of electrons from NADH to the respiratory chain. The immediate electron acceptor for the enzyme is believed to be ubiquinone.</text>
</comment>
<dbReference type="GO" id="GO:0015990">
    <property type="term" value="P:electron transport coupled proton transport"/>
    <property type="evidence" value="ECO:0007669"/>
    <property type="project" value="TreeGrafter"/>
</dbReference>
<keyword evidence="13 17" id="KW-0830">Ubiquinone</keyword>
<dbReference type="Pfam" id="PF00361">
    <property type="entry name" value="Proton_antipo_M"/>
    <property type="match status" value="1"/>
</dbReference>
<dbReference type="GO" id="GO:0008137">
    <property type="term" value="F:NADH dehydrogenase (ubiquinone) activity"/>
    <property type="evidence" value="ECO:0007669"/>
    <property type="project" value="UniProtKB-UniRule"/>
</dbReference>
<dbReference type="InterPro" id="IPR001750">
    <property type="entry name" value="ND/Mrp_TM"/>
</dbReference>
<dbReference type="GO" id="GO:0042773">
    <property type="term" value="P:ATP synthesis coupled electron transport"/>
    <property type="evidence" value="ECO:0007669"/>
    <property type="project" value="InterPro"/>
</dbReference>
<comment type="catalytic activity">
    <reaction evidence="16 17">
        <text>a ubiquinone + NADH + 5 H(+)(in) = a ubiquinol + NAD(+) + 4 H(+)(out)</text>
        <dbReference type="Rhea" id="RHEA:29091"/>
        <dbReference type="Rhea" id="RHEA-COMP:9565"/>
        <dbReference type="Rhea" id="RHEA-COMP:9566"/>
        <dbReference type="ChEBI" id="CHEBI:15378"/>
        <dbReference type="ChEBI" id="CHEBI:16389"/>
        <dbReference type="ChEBI" id="CHEBI:17976"/>
        <dbReference type="ChEBI" id="CHEBI:57540"/>
        <dbReference type="ChEBI" id="CHEBI:57945"/>
        <dbReference type="EC" id="7.1.1.2"/>
    </reaction>
</comment>
<keyword evidence="12 17" id="KW-0520">NAD</keyword>
<feature type="transmembrane region" description="Helical" evidence="17">
    <location>
        <begin position="229"/>
        <end position="252"/>
    </location>
</feature>
<evidence type="ECO:0000256" key="13">
    <source>
        <dbReference type="ARBA" id="ARBA00023075"/>
    </source>
</evidence>
<dbReference type="Pfam" id="PF01059">
    <property type="entry name" value="Oxidored_q5_N"/>
    <property type="match status" value="1"/>
</dbReference>
<evidence type="ECO:0000256" key="2">
    <source>
        <dbReference type="ARBA" id="ARBA00004225"/>
    </source>
</evidence>
<keyword evidence="10 17" id="KW-0249">Electron transport</keyword>
<evidence type="ECO:0000256" key="7">
    <source>
        <dbReference type="ARBA" id="ARBA00022660"/>
    </source>
</evidence>
<keyword evidence="7 17" id="KW-0679">Respiratory chain</keyword>
<protein>
    <recommendedName>
        <fullName evidence="5 17">NADH-ubiquinone oxidoreductase chain 4</fullName>
        <ecNumber evidence="4 17">7.1.1.2</ecNumber>
    </recommendedName>
</protein>
<feature type="transmembrane region" description="Helical" evidence="17">
    <location>
        <begin position="288"/>
        <end position="309"/>
    </location>
</feature>
<evidence type="ECO:0000256" key="4">
    <source>
        <dbReference type="ARBA" id="ARBA00012944"/>
    </source>
</evidence>
<dbReference type="GeneID" id="68206872"/>
<feature type="transmembrane region" description="Helical" evidence="17">
    <location>
        <begin position="130"/>
        <end position="152"/>
    </location>
</feature>